<dbReference type="GO" id="GO:0003677">
    <property type="term" value="F:DNA binding"/>
    <property type="evidence" value="ECO:0007669"/>
    <property type="project" value="UniProtKB-KW"/>
</dbReference>
<evidence type="ECO:0000313" key="7">
    <source>
        <dbReference type="EMBL" id="QNN56392.1"/>
    </source>
</evidence>
<dbReference type="InterPro" id="IPR015424">
    <property type="entry name" value="PyrdxlP-dep_Trfase"/>
</dbReference>
<protein>
    <submittedName>
        <fullName evidence="7">PLP-dependent aminotransferase family protein</fullName>
    </submittedName>
</protein>
<organism evidence="7 8">
    <name type="scientific">Diaphorobacter ruginosibacter</name>
    <dbReference type="NCBI Taxonomy" id="1715720"/>
    <lineage>
        <taxon>Bacteria</taxon>
        <taxon>Pseudomonadati</taxon>
        <taxon>Pseudomonadota</taxon>
        <taxon>Betaproteobacteria</taxon>
        <taxon>Burkholderiales</taxon>
        <taxon>Comamonadaceae</taxon>
        <taxon>Diaphorobacter</taxon>
    </lineage>
</organism>
<evidence type="ECO:0000256" key="5">
    <source>
        <dbReference type="ARBA" id="ARBA00023163"/>
    </source>
</evidence>
<gene>
    <name evidence="7" type="ORF">H9K76_17850</name>
</gene>
<dbReference type="CDD" id="cd00609">
    <property type="entry name" value="AAT_like"/>
    <property type="match status" value="1"/>
</dbReference>
<keyword evidence="7" id="KW-0032">Aminotransferase</keyword>
<keyword evidence="7" id="KW-0808">Transferase</keyword>
<evidence type="ECO:0000256" key="3">
    <source>
        <dbReference type="ARBA" id="ARBA00023015"/>
    </source>
</evidence>
<dbReference type="KEGG" id="drg:H9K76_17850"/>
<dbReference type="Pfam" id="PF00392">
    <property type="entry name" value="GntR"/>
    <property type="match status" value="1"/>
</dbReference>
<dbReference type="InterPro" id="IPR015421">
    <property type="entry name" value="PyrdxlP-dep_Trfase_major"/>
</dbReference>
<dbReference type="Gene3D" id="1.10.10.10">
    <property type="entry name" value="Winged helix-like DNA-binding domain superfamily/Winged helix DNA-binding domain"/>
    <property type="match status" value="1"/>
</dbReference>
<feature type="domain" description="HTH gntR-type" evidence="6">
    <location>
        <begin position="32"/>
        <end position="100"/>
    </location>
</feature>
<keyword evidence="2" id="KW-0663">Pyridoxal phosphate</keyword>
<name>A0A7G9RLB7_9BURK</name>
<dbReference type="CDD" id="cd07377">
    <property type="entry name" value="WHTH_GntR"/>
    <property type="match status" value="1"/>
</dbReference>
<reference evidence="7 8" key="1">
    <citation type="submission" date="2020-08" db="EMBL/GenBank/DDBJ databases">
        <title>Genome sequence of Diaphorobacter ruginosibacter DSM 27467T.</title>
        <authorList>
            <person name="Hyun D.-W."/>
            <person name="Bae J.-W."/>
        </authorList>
    </citation>
    <scope>NUCLEOTIDE SEQUENCE [LARGE SCALE GENOMIC DNA]</scope>
    <source>
        <strain evidence="7 8">DSM 27467</strain>
    </source>
</reference>
<dbReference type="Gene3D" id="3.40.640.10">
    <property type="entry name" value="Type I PLP-dependent aspartate aminotransferase-like (Major domain)"/>
    <property type="match status" value="1"/>
</dbReference>
<keyword evidence="4" id="KW-0238">DNA-binding</keyword>
<sequence>MTDARTPPQQTMAAPSGAMWEQLFHRSAKPGLSLQGQIREMMVSAILTGVLTPGDPIPSSRELARHLGVGRITVVLAYQQLTEESFLLSRQRKGHFIHPDVLQGRKLQPNHLGSDADLEHGAVHPTDWGQRLWLRPSQQRSIVKKEDWQSFPFPFLYGQFDKDLFPTAAWRECCIKALSVLDIHQWAPDLITRDDDSLIHQIQTKILPRRGVWASPEEIIITVGAQHALYMVGDLLLRDDSHVGMEDPGYPDARNIFASRTSNLKFLAVDGDGLPLSGALRDLDYLYVTPSHQCPTGVTMPLERRHALLNMAQEEDFILIEDDYESESSFDDQPIPALKSLDRSNRVIYVGSLSKSMAPGLRVGYIVAAPELLHELRALRRLMIRHPSTFIQRTLAMFISLGHYESQLRKLGAAQKERHAELVAAMAEHLPECRITPVRGGGSCWVQLPDHVPARMLAEVAAEHGVLFEPGDIFFQSPQAPGNFIRMGYQSIPTNKIAHGVQALAEAMRKL</sequence>
<dbReference type="PROSITE" id="PS50949">
    <property type="entry name" value="HTH_GNTR"/>
    <property type="match status" value="1"/>
</dbReference>
<dbReference type="GO" id="GO:0008483">
    <property type="term" value="F:transaminase activity"/>
    <property type="evidence" value="ECO:0007669"/>
    <property type="project" value="UniProtKB-KW"/>
</dbReference>
<dbReference type="SMART" id="SM00345">
    <property type="entry name" value="HTH_GNTR"/>
    <property type="match status" value="1"/>
</dbReference>
<evidence type="ECO:0000256" key="1">
    <source>
        <dbReference type="ARBA" id="ARBA00005384"/>
    </source>
</evidence>
<evidence type="ECO:0000259" key="6">
    <source>
        <dbReference type="PROSITE" id="PS50949"/>
    </source>
</evidence>
<evidence type="ECO:0000256" key="4">
    <source>
        <dbReference type="ARBA" id="ARBA00023125"/>
    </source>
</evidence>
<evidence type="ECO:0000256" key="2">
    <source>
        <dbReference type="ARBA" id="ARBA00022898"/>
    </source>
</evidence>
<evidence type="ECO:0000313" key="8">
    <source>
        <dbReference type="Proteomes" id="UP000515811"/>
    </source>
</evidence>
<dbReference type="Pfam" id="PF00155">
    <property type="entry name" value="Aminotran_1_2"/>
    <property type="match status" value="1"/>
</dbReference>
<dbReference type="RefSeq" id="WP_187596658.1">
    <property type="nucleotide sequence ID" value="NZ_CP060714.1"/>
</dbReference>
<dbReference type="PANTHER" id="PTHR46577:SF1">
    <property type="entry name" value="HTH-TYPE TRANSCRIPTIONAL REGULATORY PROTEIN GABR"/>
    <property type="match status" value="1"/>
</dbReference>
<dbReference type="InterPro" id="IPR051446">
    <property type="entry name" value="HTH_trans_reg/aminotransferase"/>
</dbReference>
<dbReference type="SUPFAM" id="SSF53383">
    <property type="entry name" value="PLP-dependent transferases"/>
    <property type="match status" value="1"/>
</dbReference>
<proteinExistence type="inferred from homology"/>
<dbReference type="AlphaFoldDB" id="A0A7G9RLB7"/>
<dbReference type="SUPFAM" id="SSF46785">
    <property type="entry name" value="Winged helix' DNA-binding domain"/>
    <property type="match status" value="1"/>
</dbReference>
<comment type="similarity">
    <text evidence="1">In the C-terminal section; belongs to the class-I pyridoxal-phosphate-dependent aminotransferase family.</text>
</comment>
<keyword evidence="8" id="KW-1185">Reference proteome</keyword>
<dbReference type="GO" id="GO:0003700">
    <property type="term" value="F:DNA-binding transcription factor activity"/>
    <property type="evidence" value="ECO:0007669"/>
    <property type="project" value="InterPro"/>
</dbReference>
<dbReference type="GO" id="GO:0030170">
    <property type="term" value="F:pyridoxal phosphate binding"/>
    <property type="evidence" value="ECO:0007669"/>
    <property type="project" value="InterPro"/>
</dbReference>
<dbReference type="InterPro" id="IPR036390">
    <property type="entry name" value="WH_DNA-bd_sf"/>
</dbReference>
<dbReference type="InterPro" id="IPR036388">
    <property type="entry name" value="WH-like_DNA-bd_sf"/>
</dbReference>
<dbReference type="EMBL" id="CP060714">
    <property type="protein sequence ID" value="QNN56392.1"/>
    <property type="molecule type" value="Genomic_DNA"/>
</dbReference>
<accession>A0A7G9RLB7</accession>
<keyword evidence="5" id="KW-0804">Transcription</keyword>
<dbReference type="PANTHER" id="PTHR46577">
    <property type="entry name" value="HTH-TYPE TRANSCRIPTIONAL REGULATORY PROTEIN GABR"/>
    <property type="match status" value="1"/>
</dbReference>
<dbReference type="InterPro" id="IPR004839">
    <property type="entry name" value="Aminotransferase_I/II_large"/>
</dbReference>
<dbReference type="Proteomes" id="UP000515811">
    <property type="component" value="Chromosome"/>
</dbReference>
<keyword evidence="3" id="KW-0805">Transcription regulation</keyword>
<dbReference type="InterPro" id="IPR000524">
    <property type="entry name" value="Tscrpt_reg_HTH_GntR"/>
</dbReference>